<evidence type="ECO:0008006" key="3">
    <source>
        <dbReference type="Google" id="ProtNLM"/>
    </source>
</evidence>
<accession>W0A4G2</accession>
<keyword evidence="2" id="KW-1185">Reference proteome</keyword>
<dbReference type="eggNOG" id="COG2755">
    <property type="taxonomic scope" value="Bacteria"/>
</dbReference>
<dbReference type="SUPFAM" id="SSF52266">
    <property type="entry name" value="SGNH hydrolase"/>
    <property type="match status" value="1"/>
</dbReference>
<dbReference type="STRING" id="1123269.NX02_05560"/>
<dbReference type="EMBL" id="CP006644">
    <property type="protein sequence ID" value="AHE52849.1"/>
    <property type="molecule type" value="Genomic_DNA"/>
</dbReference>
<sequence>MRFGVRSAAIMLAIVPLSLLAGEAILRVHGWATHAGRPLYHADNRIGYIPLPSQSGSAYGRLWVFNERSMGTASPFRPTARKDILLIGDSLVFGGQFTQADKLGPQLEAVSGGKVWPISAPSWALQNELQYLRDHPEVVQGVDEIIFLLNAKDFRWPSSWASKLSHPRVAEPQPRSLLWSAIRRKWYRIFGKPVDPAKVRTPYRRPRPPPGLKLTPRDNVADMGALVTAARKPIHLIFYPDQAELPGVDPCGFELPDVARLPGLTITCVKADKRWSRALYSDHIHPSAEGVRVLSRIIADSLGRGR</sequence>
<dbReference type="AlphaFoldDB" id="W0A4G2"/>
<reference evidence="1 2" key="1">
    <citation type="submission" date="2013-07" db="EMBL/GenBank/DDBJ databases">
        <title>Completed genome of Sphingomonas sanxanigenens NX02.</title>
        <authorList>
            <person name="Ma T."/>
            <person name="Huang H."/>
            <person name="Wu M."/>
            <person name="Li X."/>
            <person name="Li G."/>
        </authorList>
    </citation>
    <scope>NUCLEOTIDE SEQUENCE [LARGE SCALE GENOMIC DNA]</scope>
    <source>
        <strain evidence="1 2">NX02</strain>
    </source>
</reference>
<dbReference type="KEGG" id="ssan:NX02_05560"/>
<evidence type="ECO:0000313" key="1">
    <source>
        <dbReference type="EMBL" id="AHE52849.1"/>
    </source>
</evidence>
<dbReference type="PATRIC" id="fig|1123269.5.peg.1073"/>
<dbReference type="HOGENOM" id="CLU_843871_0_0_5"/>
<organism evidence="1 2">
    <name type="scientific">Sphingomonas sanxanigenens DSM 19645 = NX02</name>
    <dbReference type="NCBI Taxonomy" id="1123269"/>
    <lineage>
        <taxon>Bacteria</taxon>
        <taxon>Pseudomonadati</taxon>
        <taxon>Pseudomonadota</taxon>
        <taxon>Alphaproteobacteria</taxon>
        <taxon>Sphingomonadales</taxon>
        <taxon>Sphingomonadaceae</taxon>
        <taxon>Sphingomonas</taxon>
    </lineage>
</organism>
<gene>
    <name evidence="1" type="ORF">NX02_05560</name>
</gene>
<dbReference type="Proteomes" id="UP000018851">
    <property type="component" value="Chromosome"/>
</dbReference>
<name>W0A4G2_9SPHN</name>
<evidence type="ECO:0000313" key="2">
    <source>
        <dbReference type="Proteomes" id="UP000018851"/>
    </source>
</evidence>
<proteinExistence type="predicted"/>
<protein>
    <recommendedName>
        <fullName evidence="3">SGNH hydrolase-type esterase domain-containing protein</fullName>
    </recommendedName>
</protein>